<name>A0AAV2HQJ6_LYMST</name>
<dbReference type="Proteomes" id="UP001497497">
    <property type="component" value="Unassembled WGS sequence"/>
</dbReference>
<evidence type="ECO:0000313" key="2">
    <source>
        <dbReference type="Proteomes" id="UP001497497"/>
    </source>
</evidence>
<organism evidence="1 2">
    <name type="scientific">Lymnaea stagnalis</name>
    <name type="common">Great pond snail</name>
    <name type="synonym">Helix stagnalis</name>
    <dbReference type="NCBI Taxonomy" id="6523"/>
    <lineage>
        <taxon>Eukaryota</taxon>
        <taxon>Metazoa</taxon>
        <taxon>Spiralia</taxon>
        <taxon>Lophotrochozoa</taxon>
        <taxon>Mollusca</taxon>
        <taxon>Gastropoda</taxon>
        <taxon>Heterobranchia</taxon>
        <taxon>Euthyneura</taxon>
        <taxon>Panpulmonata</taxon>
        <taxon>Hygrophila</taxon>
        <taxon>Lymnaeoidea</taxon>
        <taxon>Lymnaeidae</taxon>
        <taxon>Lymnaea</taxon>
    </lineage>
</organism>
<evidence type="ECO:0000313" key="1">
    <source>
        <dbReference type="EMBL" id="CAL1535994.1"/>
    </source>
</evidence>
<comment type="caution">
    <text evidence="1">The sequence shown here is derived from an EMBL/GenBank/DDBJ whole genome shotgun (WGS) entry which is preliminary data.</text>
</comment>
<keyword evidence="2" id="KW-1185">Reference proteome</keyword>
<protein>
    <submittedName>
        <fullName evidence="1">Uncharacterized protein</fullName>
    </submittedName>
</protein>
<proteinExistence type="predicted"/>
<reference evidence="1 2" key="1">
    <citation type="submission" date="2024-04" db="EMBL/GenBank/DDBJ databases">
        <authorList>
            <consortium name="Genoscope - CEA"/>
            <person name="William W."/>
        </authorList>
    </citation>
    <scope>NUCLEOTIDE SEQUENCE [LARGE SCALE GENOMIC DNA]</scope>
</reference>
<sequence>MARNPHVIVVYQSAFTALDREIRNKHKMSGFVLRLQKEILRGLGDRVMFMFTWPMTIAAENTDGHPTVSDQFTKFYMGHVCGRW</sequence>
<accession>A0AAV2HQJ6</accession>
<dbReference type="EMBL" id="CAXITT010000217">
    <property type="protein sequence ID" value="CAL1535994.1"/>
    <property type="molecule type" value="Genomic_DNA"/>
</dbReference>
<dbReference type="AlphaFoldDB" id="A0AAV2HQJ6"/>
<gene>
    <name evidence="1" type="ORF">GSLYS_00009907001</name>
</gene>